<dbReference type="InterPro" id="IPR029033">
    <property type="entry name" value="His_PPase_superfam"/>
</dbReference>
<sequence>MKELDPYGEAETSAVFMERLLKGLNQVTEKNYEQAEPEILVVTHGNTIRHIVKHIDSSVNVAVEIENASVTIVEFKDGQYRLEGFNT</sequence>
<organism evidence="1">
    <name type="scientific">bioreactor metagenome</name>
    <dbReference type="NCBI Taxonomy" id="1076179"/>
    <lineage>
        <taxon>unclassified sequences</taxon>
        <taxon>metagenomes</taxon>
        <taxon>ecological metagenomes</taxon>
    </lineage>
</organism>
<evidence type="ECO:0000313" key="1">
    <source>
        <dbReference type="EMBL" id="MPM83972.1"/>
    </source>
</evidence>
<proteinExistence type="predicted"/>
<accession>A0A645D5Q8</accession>
<dbReference type="SUPFAM" id="SSF53254">
    <property type="entry name" value="Phosphoglycerate mutase-like"/>
    <property type="match status" value="1"/>
</dbReference>
<dbReference type="Gene3D" id="3.40.50.1240">
    <property type="entry name" value="Phosphoglycerate mutase-like"/>
    <property type="match status" value="1"/>
</dbReference>
<protein>
    <recommendedName>
        <fullName evidence="2">2,3-bisphosphoglycerate-dependent phosphoglycerate mutase</fullName>
    </recommendedName>
</protein>
<dbReference type="InterPro" id="IPR013078">
    <property type="entry name" value="His_Pase_superF_clade-1"/>
</dbReference>
<evidence type="ECO:0008006" key="2">
    <source>
        <dbReference type="Google" id="ProtNLM"/>
    </source>
</evidence>
<name>A0A645D5Q8_9ZZZZ</name>
<dbReference type="EMBL" id="VSSQ01032646">
    <property type="protein sequence ID" value="MPM83972.1"/>
    <property type="molecule type" value="Genomic_DNA"/>
</dbReference>
<dbReference type="AlphaFoldDB" id="A0A645D5Q8"/>
<gene>
    <name evidence="1" type="ORF">SDC9_131042</name>
</gene>
<reference evidence="1" key="1">
    <citation type="submission" date="2019-08" db="EMBL/GenBank/DDBJ databases">
        <authorList>
            <person name="Kucharzyk K."/>
            <person name="Murdoch R.W."/>
            <person name="Higgins S."/>
            <person name="Loffler F."/>
        </authorList>
    </citation>
    <scope>NUCLEOTIDE SEQUENCE</scope>
</reference>
<comment type="caution">
    <text evidence="1">The sequence shown here is derived from an EMBL/GenBank/DDBJ whole genome shotgun (WGS) entry which is preliminary data.</text>
</comment>
<dbReference type="Pfam" id="PF00300">
    <property type="entry name" value="His_Phos_1"/>
    <property type="match status" value="1"/>
</dbReference>